<sequence length="1096" mass="125819">MKSTRSSSSFQGVSSDSMDLSLTGLPVQVTRRPSSASPAKHMARSVSVIADGKPKRNALEDVGSRAINNLRRSNSTTQVNQRVNSTLSPEQTGDFLTFFDSRSGGRKKLASLSKTSPEKKTTWNILDDQPRAFPGSSGTHGSSTLEPPAGMRKKEATVLLAANFTANNRSNKGAMGNCVTTMVHNNYSTTDKGPAPKSSNQAPSSLNNVIKATSNEESESSSFMKSQKNFSSNNIMTRNNNSSLLRRKEVTEEEAERFIQQVNLAAVTIQRWYRHHSQRHRMGAAALERLLASKREERQQQMEEGNILDLHEKKDEERRKIREEKARLARRAAIQELQQKRAQKASDTKRLAEEELALAKESRRAAKKKPAKPASAKNISPANSIVKANNADANFHSVTAEPEESALADLGAMPSQDHGAEDKLQDMSSRETGGEDLEMVVTAASRAQSKVTLNELLDTLRLLEEEPELLPQPKLFKKDKYAWIDGEPDSNSLTADNLEKFGKLNHSPGVPEDGALLSEAKLQSIISFLDEMEKSEQERPRSAASATQREGLLSEEELAHLEQASAVATEVTSSIMRLKLEVEEKKRAVSLLQTALAQQRELTVRHVKQTEKELSHQLRLQREQYEAAIQRHLTFIDKLIDDKKVLSEKCEAVVAELKQVDQKYSKKIAQMQEHHELEIKKLKELMSATEKIRREKWMDEKTKKIKEITVKGLEPEIQKLIAKHKQDIKKLKMLHEAELLQSDERAAQRYFRQAEELRDLLEREKEEQSQRERELARQRCEKHLEQEEQVLQQRQCRLYAEVAEEKERLSQQAARQRAELEELRQQLEANSSAVTKALKEEYAKEKEEQERRHQAEVKVLKDRLEIEKQAWEANYMKKEEAWLLSRERELREEVRKERDKEIELVIQRLEADMSSAKEECERAAENRIKRIRDKYETELRELERSERKLQERCNELKGRLAELEGESLHLQGLVKRKEQEVEEIRKVRDQLAQERSSLAEVLRQEFADRLVGTEEENKQLKAEMAEMRARQRLELDRVVREKDEELEEVHRRVKTAIVKKEESVNSLRKQYEVAVKRADHLEALLEQQRKQLLAAK</sequence>
<feature type="region of interest" description="Disordered" evidence="2">
    <location>
        <begin position="1"/>
        <end position="43"/>
    </location>
</feature>
<dbReference type="PANTHER" id="PTHR31540:SF1">
    <property type="entry name" value="CENTROSOMAL PROTEIN OF 131 KDA"/>
    <property type="match status" value="1"/>
</dbReference>
<evidence type="ECO:0000313" key="3">
    <source>
        <dbReference type="Proteomes" id="UP001652627"/>
    </source>
</evidence>
<feature type="coiled-coil region" evidence="1">
    <location>
        <begin position="740"/>
        <end position="1091"/>
    </location>
</feature>
<keyword evidence="1" id="KW-0175">Coiled coil</keyword>
<protein>
    <submittedName>
        <fullName evidence="4">Centrosomal protein of 131 kDa isoform X3</fullName>
    </submittedName>
</protein>
<dbReference type="GeneID" id="106492260"/>
<feature type="region of interest" description="Disordered" evidence="2">
    <location>
        <begin position="361"/>
        <end position="383"/>
    </location>
</feature>
<proteinExistence type="predicted"/>
<organism evidence="3 4">
    <name type="scientific">Apteryx mantelli</name>
    <name type="common">North Island brown kiwi</name>
    <dbReference type="NCBI Taxonomy" id="2696672"/>
    <lineage>
        <taxon>Eukaryota</taxon>
        <taxon>Metazoa</taxon>
        <taxon>Chordata</taxon>
        <taxon>Craniata</taxon>
        <taxon>Vertebrata</taxon>
        <taxon>Euteleostomi</taxon>
        <taxon>Archelosauria</taxon>
        <taxon>Archosauria</taxon>
        <taxon>Dinosauria</taxon>
        <taxon>Saurischia</taxon>
        <taxon>Theropoda</taxon>
        <taxon>Coelurosauria</taxon>
        <taxon>Aves</taxon>
        <taxon>Palaeognathae</taxon>
        <taxon>Apterygiformes</taxon>
        <taxon>Apterygidae</taxon>
        <taxon>Apteryx</taxon>
    </lineage>
</organism>
<accession>A0ABM4FHU7</accession>
<evidence type="ECO:0000256" key="2">
    <source>
        <dbReference type="SAM" id="MobiDB-lite"/>
    </source>
</evidence>
<dbReference type="RefSeq" id="XP_067164517.1">
    <property type="nucleotide sequence ID" value="XM_067308416.1"/>
</dbReference>
<evidence type="ECO:0000313" key="4">
    <source>
        <dbReference type="RefSeq" id="XP_067164517.1"/>
    </source>
</evidence>
<name>A0ABM4FHU7_9AVES</name>
<dbReference type="InterPro" id="IPR030465">
    <property type="entry name" value="CEP131"/>
</dbReference>
<reference evidence="4" key="1">
    <citation type="submission" date="2025-08" db="UniProtKB">
        <authorList>
            <consortium name="RefSeq"/>
        </authorList>
    </citation>
    <scope>IDENTIFICATION</scope>
    <source>
        <tissue evidence="4">Blood</tissue>
    </source>
</reference>
<dbReference type="PANTHER" id="PTHR31540">
    <property type="entry name" value="CENTROSOMAL PROTEIN OF 131 KDA"/>
    <property type="match status" value="1"/>
</dbReference>
<keyword evidence="3" id="KW-1185">Reference proteome</keyword>
<feature type="compositionally biased region" description="Polar residues" evidence="2">
    <location>
        <begin position="136"/>
        <end position="145"/>
    </location>
</feature>
<feature type="compositionally biased region" description="Low complexity" evidence="2">
    <location>
        <begin position="1"/>
        <end position="17"/>
    </location>
</feature>
<dbReference type="Proteomes" id="UP001652627">
    <property type="component" value="Chromosome 19"/>
</dbReference>
<feature type="region of interest" description="Disordered" evidence="2">
    <location>
        <begin position="127"/>
        <end position="150"/>
    </location>
</feature>
<gene>
    <name evidence="4" type="primary">CEP131</name>
</gene>
<evidence type="ECO:0000256" key="1">
    <source>
        <dbReference type="SAM" id="Coils"/>
    </source>
</evidence>